<evidence type="ECO:0000313" key="2">
    <source>
        <dbReference type="Proteomes" id="UP000199352"/>
    </source>
</evidence>
<accession>A0A1H9W9S1</accession>
<dbReference type="AlphaFoldDB" id="A0A1H9W9S1"/>
<sequence>MTEVDDCAREVSDGLAGSRLLPCRTVEEVRTQTRELVRGLVIAADMGGLLLPLSPELDRVWLALLTEPPLCQRVQRLLPSGVDFVHVRNAPPADLSEHLLDWVERYRCRFGPIPPGVAHYWPACRYLERLGVGLS</sequence>
<protein>
    <submittedName>
        <fullName evidence="1">Uncharacterized protein</fullName>
    </submittedName>
</protein>
<keyword evidence="2" id="KW-1185">Reference proteome</keyword>
<name>A0A1H9W9S1_9PSEU</name>
<gene>
    <name evidence="1" type="ORF">SAMN05216188_13183</name>
</gene>
<reference evidence="2" key="1">
    <citation type="submission" date="2016-10" db="EMBL/GenBank/DDBJ databases">
        <authorList>
            <person name="Varghese N."/>
            <person name="Submissions S."/>
        </authorList>
    </citation>
    <scope>NUCLEOTIDE SEQUENCE [LARGE SCALE GENOMIC DNA]</scope>
    <source>
        <strain evidence="2">CGMCC 4.3525</strain>
    </source>
</reference>
<organism evidence="1 2">
    <name type="scientific">Lentzea xinjiangensis</name>
    <dbReference type="NCBI Taxonomy" id="402600"/>
    <lineage>
        <taxon>Bacteria</taxon>
        <taxon>Bacillati</taxon>
        <taxon>Actinomycetota</taxon>
        <taxon>Actinomycetes</taxon>
        <taxon>Pseudonocardiales</taxon>
        <taxon>Pseudonocardiaceae</taxon>
        <taxon>Lentzea</taxon>
    </lineage>
</organism>
<evidence type="ECO:0000313" key="1">
    <source>
        <dbReference type="EMBL" id="SES30519.1"/>
    </source>
</evidence>
<dbReference type="RefSeq" id="WP_177221628.1">
    <property type="nucleotide sequence ID" value="NZ_FOFR01000031.1"/>
</dbReference>
<dbReference type="Proteomes" id="UP000199352">
    <property type="component" value="Unassembled WGS sequence"/>
</dbReference>
<dbReference type="STRING" id="402600.SAMN05216188_13183"/>
<dbReference type="EMBL" id="FOFR01000031">
    <property type="protein sequence ID" value="SES30519.1"/>
    <property type="molecule type" value="Genomic_DNA"/>
</dbReference>
<proteinExistence type="predicted"/>